<evidence type="ECO:0000259" key="1">
    <source>
        <dbReference type="Pfam" id="PF13847"/>
    </source>
</evidence>
<dbReference type="Gene3D" id="3.40.50.150">
    <property type="entry name" value="Vaccinia Virus protein VP39"/>
    <property type="match status" value="1"/>
</dbReference>
<keyword evidence="3" id="KW-0489">Methyltransferase</keyword>
<evidence type="ECO:0000259" key="2">
    <source>
        <dbReference type="Pfam" id="PF21320"/>
    </source>
</evidence>
<evidence type="ECO:0000313" key="3">
    <source>
        <dbReference type="EMBL" id="MDF2095383.1"/>
    </source>
</evidence>
<protein>
    <submittedName>
        <fullName evidence="3">Class I SAM-dependent methyltransferase</fullName>
    </submittedName>
</protein>
<dbReference type="GO" id="GO:0008168">
    <property type="term" value="F:methyltransferase activity"/>
    <property type="evidence" value="ECO:0007669"/>
    <property type="project" value="UniProtKB-KW"/>
</dbReference>
<proteinExistence type="predicted"/>
<keyword evidence="4" id="KW-1185">Reference proteome</keyword>
<accession>A0ABT5YKC9</accession>
<feature type="domain" description="S-adenosylmethionine-dependent methyltransferase Rv2258c-like winged HTH" evidence="2">
    <location>
        <begin position="47"/>
        <end position="120"/>
    </location>
</feature>
<dbReference type="PANTHER" id="PTHR45128">
    <property type="entry name" value="METHYLTRANSFERASE TYPE 11"/>
    <property type="match status" value="1"/>
</dbReference>
<dbReference type="CDD" id="cd02440">
    <property type="entry name" value="AdoMet_MTases"/>
    <property type="match status" value="1"/>
</dbReference>
<evidence type="ECO:0000313" key="4">
    <source>
        <dbReference type="Proteomes" id="UP001215503"/>
    </source>
</evidence>
<dbReference type="RefSeq" id="WP_275820763.1">
    <property type="nucleotide sequence ID" value="NZ_JARHUD010000003.1"/>
</dbReference>
<dbReference type="InterPro" id="IPR029063">
    <property type="entry name" value="SAM-dependent_MTases_sf"/>
</dbReference>
<dbReference type="Pfam" id="PF21320">
    <property type="entry name" value="WHD_Rv2258c"/>
    <property type="match status" value="1"/>
</dbReference>
<dbReference type="Pfam" id="PF13847">
    <property type="entry name" value="Methyltransf_31"/>
    <property type="match status" value="1"/>
</dbReference>
<dbReference type="GO" id="GO:0032259">
    <property type="term" value="P:methylation"/>
    <property type="evidence" value="ECO:0007669"/>
    <property type="project" value="UniProtKB-KW"/>
</dbReference>
<dbReference type="InterPro" id="IPR025714">
    <property type="entry name" value="Methyltranfer_dom"/>
</dbReference>
<keyword evidence="3" id="KW-0808">Transferase</keyword>
<sequence length="377" mass="41127">MAQLETLSVDTSKAEASDALAAVAETYDAARAEDFLGHVASLLDHGAAAVMIAHGHRLGLFDQLAALPDVTSVELAKATGLTERYLREWLAVMVVAGILHYTPESRRYHLPAEHAASLTREGALGNLAVYAQHVALLGRLEERTLENFRSGRGTVYGDYPCFHQIMAEDSGQTVTAGLFEHILPLAPELPLRLAEGIEVLDAGCGRGAALLAMARRFPRSRFTGYDLGADAIAFARKEAEAQGLTNITFEARDLTGYVEPGRWDLITSFDAVHDQKDPQAFLRGLHASLRSGGLYLMQDIGASAKLENNRDFPFATLLYAVSTVHCTPISIGQGGEGLGTMWGWETAERFLRTAGFEDIEHHRLSHDPMNVWFIARV</sequence>
<dbReference type="SUPFAM" id="SSF53335">
    <property type="entry name" value="S-adenosyl-L-methionine-dependent methyltransferases"/>
    <property type="match status" value="1"/>
</dbReference>
<dbReference type="InterPro" id="IPR036390">
    <property type="entry name" value="WH_DNA-bd_sf"/>
</dbReference>
<dbReference type="EMBL" id="JARHUD010000003">
    <property type="protein sequence ID" value="MDF2095383.1"/>
    <property type="molecule type" value="Genomic_DNA"/>
</dbReference>
<dbReference type="SUPFAM" id="SSF46785">
    <property type="entry name" value="Winged helix' DNA-binding domain"/>
    <property type="match status" value="1"/>
</dbReference>
<organism evidence="3 4">
    <name type="scientific">Aquibaculum arenosum</name>
    <dbReference type="NCBI Taxonomy" id="3032591"/>
    <lineage>
        <taxon>Bacteria</taxon>
        <taxon>Pseudomonadati</taxon>
        <taxon>Pseudomonadota</taxon>
        <taxon>Alphaproteobacteria</taxon>
        <taxon>Rhodospirillales</taxon>
        <taxon>Rhodovibrionaceae</taxon>
        <taxon>Aquibaculum</taxon>
    </lineage>
</organism>
<dbReference type="Gene3D" id="1.10.10.10">
    <property type="entry name" value="Winged helix-like DNA-binding domain superfamily/Winged helix DNA-binding domain"/>
    <property type="match status" value="1"/>
</dbReference>
<dbReference type="InterPro" id="IPR048711">
    <property type="entry name" value="WHD_Rv2258c"/>
</dbReference>
<gene>
    <name evidence="3" type="ORF">P2G67_05285</name>
</gene>
<dbReference type="InterPro" id="IPR036388">
    <property type="entry name" value="WH-like_DNA-bd_sf"/>
</dbReference>
<dbReference type="PANTHER" id="PTHR45128:SF1">
    <property type="entry name" value="S-ADENOSYLMETHIONINE-DEPENDENT METHYLTRANSFERASE RV2258C"/>
    <property type="match status" value="1"/>
</dbReference>
<comment type="caution">
    <text evidence="3">The sequence shown here is derived from an EMBL/GenBank/DDBJ whole genome shotgun (WGS) entry which is preliminary data.</text>
</comment>
<dbReference type="InterPro" id="IPR053173">
    <property type="entry name" value="SAM-binding_MTase"/>
</dbReference>
<feature type="domain" description="Methyltransferase" evidence="1">
    <location>
        <begin position="195"/>
        <end position="306"/>
    </location>
</feature>
<reference evidence="3 4" key="1">
    <citation type="submission" date="2023-03" db="EMBL/GenBank/DDBJ databases">
        <title>Fodinicurvata sp. CAU 1616 isolated from sea sendiment.</title>
        <authorList>
            <person name="Kim W."/>
        </authorList>
    </citation>
    <scope>NUCLEOTIDE SEQUENCE [LARGE SCALE GENOMIC DNA]</scope>
    <source>
        <strain evidence="3 4">CAU 1616</strain>
    </source>
</reference>
<dbReference type="Proteomes" id="UP001215503">
    <property type="component" value="Unassembled WGS sequence"/>
</dbReference>
<name>A0ABT5YKC9_9PROT</name>